<proteinExistence type="predicted"/>
<evidence type="ECO:0000256" key="1">
    <source>
        <dbReference type="SAM" id="Phobius"/>
    </source>
</evidence>
<organism evidence="3 4">
    <name type="scientific">Moniliophthora roreri</name>
    <name type="common">Frosty pod rot fungus</name>
    <name type="synonym">Monilia roreri</name>
    <dbReference type="NCBI Taxonomy" id="221103"/>
    <lineage>
        <taxon>Eukaryota</taxon>
        <taxon>Fungi</taxon>
        <taxon>Dikarya</taxon>
        <taxon>Basidiomycota</taxon>
        <taxon>Agaricomycotina</taxon>
        <taxon>Agaricomycetes</taxon>
        <taxon>Agaricomycetidae</taxon>
        <taxon>Agaricales</taxon>
        <taxon>Marasmiineae</taxon>
        <taxon>Marasmiaceae</taxon>
        <taxon>Moniliophthora</taxon>
    </lineage>
</organism>
<dbReference type="Proteomes" id="UP000054988">
    <property type="component" value="Unassembled WGS sequence"/>
</dbReference>
<keyword evidence="1" id="KW-0812">Transmembrane</keyword>
<dbReference type="InterPro" id="IPR040976">
    <property type="entry name" value="Pkinase_fungal"/>
</dbReference>
<evidence type="ECO:0000259" key="2">
    <source>
        <dbReference type="PROSITE" id="PS50011"/>
    </source>
</evidence>
<sequence length="106" mass="11976">MSDARKPWHEIRNFWTLLPCIRQILTALLFMFSTGYVHRDTSTGNILVAYADGKVVCKLSDLEYAKMSTPAQPSLQMPKQYTIVYGGRSRKPSLPIYATSSRNSTS</sequence>
<keyword evidence="1" id="KW-1133">Transmembrane helix</keyword>
<evidence type="ECO:0000313" key="4">
    <source>
        <dbReference type="Proteomes" id="UP000054988"/>
    </source>
</evidence>
<dbReference type="Gene3D" id="1.10.510.10">
    <property type="entry name" value="Transferase(Phosphotransferase) domain 1"/>
    <property type="match status" value="1"/>
</dbReference>
<dbReference type="Pfam" id="PF17667">
    <property type="entry name" value="Pkinase_fungal"/>
    <property type="match status" value="1"/>
</dbReference>
<feature type="domain" description="Protein kinase" evidence="2">
    <location>
        <begin position="1"/>
        <end position="106"/>
    </location>
</feature>
<feature type="transmembrane region" description="Helical" evidence="1">
    <location>
        <begin position="14"/>
        <end position="32"/>
    </location>
</feature>
<comment type="caution">
    <text evidence="3">The sequence shown here is derived from an EMBL/GenBank/DDBJ whole genome shotgun (WGS) entry which is preliminary data.</text>
</comment>
<evidence type="ECO:0000313" key="3">
    <source>
        <dbReference type="EMBL" id="KTB33302.1"/>
    </source>
</evidence>
<dbReference type="EMBL" id="LATX01002178">
    <property type="protein sequence ID" value="KTB33302.1"/>
    <property type="molecule type" value="Genomic_DNA"/>
</dbReference>
<gene>
    <name evidence="3" type="ORF">WG66_14122</name>
</gene>
<dbReference type="AlphaFoldDB" id="A0A0W0FAC5"/>
<dbReference type="SUPFAM" id="SSF56112">
    <property type="entry name" value="Protein kinase-like (PK-like)"/>
    <property type="match status" value="1"/>
</dbReference>
<keyword evidence="1" id="KW-0472">Membrane</keyword>
<protein>
    <recommendedName>
        <fullName evidence="2">Protein kinase domain-containing protein</fullName>
    </recommendedName>
</protein>
<dbReference type="InterPro" id="IPR011009">
    <property type="entry name" value="Kinase-like_dom_sf"/>
</dbReference>
<name>A0A0W0FAC5_MONRR</name>
<dbReference type="GO" id="GO:0004672">
    <property type="term" value="F:protein kinase activity"/>
    <property type="evidence" value="ECO:0007669"/>
    <property type="project" value="InterPro"/>
</dbReference>
<dbReference type="InterPro" id="IPR000719">
    <property type="entry name" value="Prot_kinase_dom"/>
</dbReference>
<reference evidence="3 4" key="1">
    <citation type="submission" date="2015-12" db="EMBL/GenBank/DDBJ databases">
        <title>Draft genome sequence of Moniliophthora roreri, the causal agent of frosty pod rot of cacao.</title>
        <authorList>
            <person name="Aime M.C."/>
            <person name="Diaz-Valderrama J.R."/>
            <person name="Kijpornyongpan T."/>
            <person name="Phillips-Mora W."/>
        </authorList>
    </citation>
    <scope>NUCLEOTIDE SEQUENCE [LARGE SCALE GENOMIC DNA]</scope>
    <source>
        <strain evidence="3 4">MCA 2952</strain>
    </source>
</reference>
<dbReference type="GO" id="GO:0005524">
    <property type="term" value="F:ATP binding"/>
    <property type="evidence" value="ECO:0007669"/>
    <property type="project" value="InterPro"/>
</dbReference>
<dbReference type="PROSITE" id="PS50011">
    <property type="entry name" value="PROTEIN_KINASE_DOM"/>
    <property type="match status" value="1"/>
</dbReference>
<accession>A0A0W0FAC5</accession>